<keyword evidence="2" id="KW-0560">Oxidoreductase</keyword>
<evidence type="ECO:0000256" key="1">
    <source>
        <dbReference type="ARBA" id="ARBA00022857"/>
    </source>
</evidence>
<protein>
    <submittedName>
        <fullName evidence="3">Uncharacterized protein</fullName>
    </submittedName>
</protein>
<gene>
    <name evidence="3" type="ORF">MSPICULIGERA_LOCUS15124</name>
</gene>
<evidence type="ECO:0000256" key="2">
    <source>
        <dbReference type="ARBA" id="ARBA00023002"/>
    </source>
</evidence>
<dbReference type="GO" id="GO:0005737">
    <property type="term" value="C:cytoplasm"/>
    <property type="evidence" value="ECO:0007669"/>
    <property type="project" value="TreeGrafter"/>
</dbReference>
<dbReference type="SUPFAM" id="SSF51735">
    <property type="entry name" value="NAD(P)-binding Rossmann-fold domains"/>
    <property type="match status" value="2"/>
</dbReference>
<evidence type="ECO:0000313" key="3">
    <source>
        <dbReference type="EMBL" id="CAJ0576839.1"/>
    </source>
</evidence>
<keyword evidence="4" id="KW-1185">Reference proteome</keyword>
<dbReference type="PANTHER" id="PTHR43544:SF7">
    <property type="entry name" value="NADB-LER2"/>
    <property type="match status" value="1"/>
</dbReference>
<dbReference type="PRINTS" id="PR00081">
    <property type="entry name" value="GDHRDH"/>
</dbReference>
<dbReference type="AlphaFoldDB" id="A0AA36G5T2"/>
<name>A0AA36G5T2_9BILA</name>
<dbReference type="InterPro" id="IPR051468">
    <property type="entry name" value="Fungal_SecMetab_SDRs"/>
</dbReference>
<dbReference type="GO" id="GO:0016491">
    <property type="term" value="F:oxidoreductase activity"/>
    <property type="evidence" value="ECO:0007669"/>
    <property type="project" value="UniProtKB-KW"/>
</dbReference>
<sequence length="505" mass="55198">MVHQQFPKSVLVTGANRGIGFGLVQQFLKHKEVEHVFAGTRNPDNAKELNEITDARLTVVKLDINCDKSIEAAVQEVSKVVGEEGLHCLVNNAGVLIPYKFSDAPNRQKLEDQLLPNVVSQIMVTHNFLPLIRKAAYQGSWGVAHAAILNISSDFGSITSAGIKGSGEKGFIPYKCSKAAVNQFTHTLSEDLDADGILVAAFHPGWVQTAMGGQEAPTDIEESASNLVTSFSHLEHKHQGGYFDNKGERYILGSKMHQQYPRSVLITGANRGLGLTLVKEFMKHKEVLHIFAGVRNPDKADELNAISDARVVVVKLDVECDKTIASAVEEVSKVVGEYGLNCLINNAGVWVEYNFSDKPDRKKLEQQLSPNTTSPIMVTHYFLPLIRKAAFSGSWGLSHAAIINMSSDFGSISKPDFPGSWGGWLPYKVSKAALNQFTHTLAEDLDSEGILVVAFNPGWCQTDMGGKDAPLEASDAISQLVEACSKLEQKHNGGFYNYDGEVFPW</sequence>
<accession>A0AA36G5T2</accession>
<dbReference type="PRINTS" id="PR00080">
    <property type="entry name" value="SDRFAMILY"/>
</dbReference>
<dbReference type="PANTHER" id="PTHR43544">
    <property type="entry name" value="SHORT-CHAIN DEHYDROGENASE/REDUCTASE"/>
    <property type="match status" value="1"/>
</dbReference>
<dbReference type="Gene3D" id="3.40.50.720">
    <property type="entry name" value="NAD(P)-binding Rossmann-like Domain"/>
    <property type="match status" value="2"/>
</dbReference>
<reference evidence="3" key="1">
    <citation type="submission" date="2023-06" db="EMBL/GenBank/DDBJ databases">
        <authorList>
            <person name="Delattre M."/>
        </authorList>
    </citation>
    <scope>NUCLEOTIDE SEQUENCE</scope>
    <source>
        <strain evidence="3">AF72</strain>
    </source>
</reference>
<proteinExistence type="predicted"/>
<feature type="non-terminal residue" evidence="3">
    <location>
        <position position="1"/>
    </location>
</feature>
<dbReference type="CDD" id="cd05325">
    <property type="entry name" value="carb_red_sniffer_like_SDR_c"/>
    <property type="match status" value="2"/>
</dbReference>
<dbReference type="InterPro" id="IPR002347">
    <property type="entry name" value="SDR_fam"/>
</dbReference>
<evidence type="ECO:0000313" key="4">
    <source>
        <dbReference type="Proteomes" id="UP001177023"/>
    </source>
</evidence>
<keyword evidence="1" id="KW-0521">NADP</keyword>
<dbReference type="Proteomes" id="UP001177023">
    <property type="component" value="Unassembled WGS sequence"/>
</dbReference>
<dbReference type="EMBL" id="CATQJA010002647">
    <property type="protein sequence ID" value="CAJ0576839.1"/>
    <property type="molecule type" value="Genomic_DNA"/>
</dbReference>
<dbReference type="Pfam" id="PF00106">
    <property type="entry name" value="adh_short"/>
    <property type="match status" value="2"/>
</dbReference>
<comment type="caution">
    <text evidence="3">The sequence shown here is derived from an EMBL/GenBank/DDBJ whole genome shotgun (WGS) entry which is preliminary data.</text>
</comment>
<organism evidence="3 4">
    <name type="scientific">Mesorhabditis spiculigera</name>
    <dbReference type="NCBI Taxonomy" id="96644"/>
    <lineage>
        <taxon>Eukaryota</taxon>
        <taxon>Metazoa</taxon>
        <taxon>Ecdysozoa</taxon>
        <taxon>Nematoda</taxon>
        <taxon>Chromadorea</taxon>
        <taxon>Rhabditida</taxon>
        <taxon>Rhabditina</taxon>
        <taxon>Rhabditomorpha</taxon>
        <taxon>Rhabditoidea</taxon>
        <taxon>Rhabditidae</taxon>
        <taxon>Mesorhabditinae</taxon>
        <taxon>Mesorhabditis</taxon>
    </lineage>
</organism>
<dbReference type="InterPro" id="IPR036291">
    <property type="entry name" value="NAD(P)-bd_dom_sf"/>
</dbReference>